<dbReference type="AlphaFoldDB" id="A0A5K7ZD37"/>
<sequence length="347" mass="38755">MNRDAKIFVAGAGGMVGSAIVRRLLELGYSRIVGSYHSRQPDARIFRPVENEPQKTTLQLVQADLTDQATVNALFREEQPEYVFMAAAKVGGIFANDTYPAPFIYENLAIQTNVIHAAYGQQVRRLLFLGSSCIYPKQAPQPMAEEHLLTGLLEPTNEPYAIAKIAGIKMCEAYNRQYGTRFMAVMPTNLYGANDNFDLETSHVLPALIRKFHEAKRDGKPEVVIWGTGSPRREFLHVDDMADACVFIMNLDDRTASDHFFSYPRPCFVNLGCGKDHTIKELAEVIQGVVGFEGKLGFDASRPDGTPQKLLDVTRSSQLGWRATIGLQDGVRMTYRWFIDHVGEFGV</sequence>
<dbReference type="GO" id="GO:0070401">
    <property type="term" value="F:NADP+ binding"/>
    <property type="evidence" value="ECO:0007669"/>
    <property type="project" value="UniProtKB-UniRule"/>
</dbReference>
<dbReference type="RefSeq" id="WP_155306360.1">
    <property type="nucleotide sequence ID" value="NZ_AP021875.1"/>
</dbReference>
<comment type="pathway">
    <text evidence="5">Nucleotide-sugar biosynthesis; GDP-L-fucose biosynthesis via de novo pathway; GDP-L-fucose from GDP-alpha-D-mannose: step 2/2.</text>
</comment>
<dbReference type="InterPro" id="IPR028614">
    <property type="entry name" value="GDP_fucose/colitose_synth"/>
</dbReference>
<feature type="domain" description="NAD-dependent epimerase/dehydratase" evidence="6">
    <location>
        <begin position="7"/>
        <end position="254"/>
    </location>
</feature>
<feature type="binding site" evidence="5">
    <location>
        <position position="233"/>
    </location>
    <ligand>
        <name>substrate</name>
    </ligand>
</feature>
<feature type="binding site" evidence="5">
    <location>
        <begin position="129"/>
        <end position="132"/>
    </location>
    <ligand>
        <name>NADP(+)</name>
        <dbReference type="ChEBI" id="CHEBI:58349"/>
    </ligand>
</feature>
<name>A0A5K7ZD37_9BACT</name>
<comment type="function">
    <text evidence="5">Catalyzes the two-step NADP-dependent conversion of GDP-4-dehydro-6-deoxy-D-mannose to GDP-fucose, involving an epimerase and a reductase reaction.</text>
</comment>
<evidence type="ECO:0000256" key="3">
    <source>
        <dbReference type="ARBA" id="ARBA00023002"/>
    </source>
</evidence>
<proteinExistence type="inferred from homology"/>
<keyword evidence="3 5" id="KW-0560">Oxidoreductase</keyword>
<organism evidence="7 8">
    <name type="scientific">Desulfosarcina widdelii</name>
    <dbReference type="NCBI Taxonomy" id="947919"/>
    <lineage>
        <taxon>Bacteria</taxon>
        <taxon>Pseudomonadati</taxon>
        <taxon>Thermodesulfobacteriota</taxon>
        <taxon>Desulfobacteria</taxon>
        <taxon>Desulfobacterales</taxon>
        <taxon>Desulfosarcinaceae</taxon>
        <taxon>Desulfosarcina</taxon>
    </lineage>
</organism>
<dbReference type="CDD" id="cd05239">
    <property type="entry name" value="GDP_FS_SDR_e"/>
    <property type="match status" value="1"/>
</dbReference>
<protein>
    <recommendedName>
        <fullName evidence="5">GDP-L-fucose synthase</fullName>
        <ecNumber evidence="5">1.1.1.271</ecNumber>
    </recommendedName>
    <alternativeName>
        <fullName evidence="5">GDP-4-keto-6-deoxy-D-mannose-3,5-epimerase-4-reductase</fullName>
    </alternativeName>
</protein>
<comment type="catalytic activity">
    <reaction evidence="5">
        <text>GDP-beta-L-fucose + NADP(+) = GDP-4-dehydro-alpha-D-rhamnose + NADPH + H(+)</text>
        <dbReference type="Rhea" id="RHEA:18885"/>
        <dbReference type="ChEBI" id="CHEBI:15378"/>
        <dbReference type="ChEBI" id="CHEBI:57273"/>
        <dbReference type="ChEBI" id="CHEBI:57783"/>
        <dbReference type="ChEBI" id="CHEBI:57964"/>
        <dbReference type="ChEBI" id="CHEBI:58349"/>
        <dbReference type="EC" id="1.1.1.271"/>
    </reaction>
</comment>
<accession>A0A5K7ZD37</accession>
<dbReference type="UniPathway" id="UPA00128">
    <property type="reaction ID" value="UER00191"/>
</dbReference>
<feature type="binding site" evidence="5">
    <location>
        <position position="203"/>
    </location>
    <ligand>
        <name>NADP(+)</name>
        <dbReference type="ChEBI" id="CHEBI:58349"/>
    </ligand>
</feature>
<gene>
    <name evidence="5 7" type="primary">fcl</name>
    <name evidence="7" type="ORF">DSCW_50500</name>
</gene>
<dbReference type="InterPro" id="IPR036291">
    <property type="entry name" value="NAD(P)-bd_dom_sf"/>
</dbReference>
<feature type="binding site" evidence="5">
    <location>
        <begin position="11"/>
        <end position="17"/>
    </location>
    <ligand>
        <name>NADP(+)</name>
        <dbReference type="ChEBI" id="CHEBI:58349"/>
    </ligand>
</feature>
<evidence type="ECO:0000256" key="5">
    <source>
        <dbReference type="HAMAP-Rule" id="MF_00956"/>
    </source>
</evidence>
<keyword evidence="2 5" id="KW-0521">NADP</keyword>
<comment type="similarity">
    <text evidence="1 5">Belongs to the NAD(P)-dependent epimerase/dehydratase family. Fucose synthase subfamily.</text>
</comment>
<dbReference type="KEGG" id="dwd:DSCW_50500"/>
<dbReference type="Proteomes" id="UP000427769">
    <property type="component" value="Chromosome"/>
</dbReference>
<feature type="binding site" evidence="5">
    <location>
        <position position="211"/>
    </location>
    <ligand>
        <name>substrate</name>
    </ligand>
</feature>
<feature type="binding site" evidence="5">
    <location>
        <begin position="187"/>
        <end position="190"/>
    </location>
    <ligand>
        <name>NADP(+)</name>
        <dbReference type="ChEBI" id="CHEBI:58349"/>
    </ligand>
</feature>
<feature type="site" description="Important for catalytic activity" evidence="5">
    <location>
        <position position="131"/>
    </location>
</feature>
<evidence type="ECO:0000256" key="4">
    <source>
        <dbReference type="ARBA" id="ARBA00023235"/>
    </source>
</evidence>
<dbReference type="InterPro" id="IPR001509">
    <property type="entry name" value="Epimerase_deHydtase"/>
</dbReference>
<reference evidence="7 8" key="1">
    <citation type="submission" date="2019-11" db="EMBL/GenBank/DDBJ databases">
        <title>Comparative genomics of hydrocarbon-degrading Desulfosarcina strains.</title>
        <authorList>
            <person name="Watanabe M."/>
            <person name="Kojima H."/>
            <person name="Fukui M."/>
        </authorList>
    </citation>
    <scope>NUCLEOTIDE SEQUENCE [LARGE SCALE GENOMIC DNA]</scope>
    <source>
        <strain evidence="7 8">PP31</strain>
    </source>
</reference>
<dbReference type="EC" id="1.1.1.271" evidence="5"/>
<evidence type="ECO:0000259" key="6">
    <source>
        <dbReference type="Pfam" id="PF01370"/>
    </source>
</evidence>
<feature type="binding site" evidence="5">
    <location>
        <position position="226"/>
    </location>
    <ligand>
        <name>substrate</name>
    </ligand>
</feature>
<dbReference type="OrthoDB" id="9811425at2"/>
<dbReference type="Pfam" id="PF01370">
    <property type="entry name" value="Epimerase"/>
    <property type="match status" value="1"/>
</dbReference>
<dbReference type="GO" id="GO:0016853">
    <property type="term" value="F:isomerase activity"/>
    <property type="evidence" value="ECO:0007669"/>
    <property type="project" value="UniProtKB-KW"/>
</dbReference>
<dbReference type="PANTHER" id="PTHR43238:SF1">
    <property type="entry name" value="GDP-L-FUCOSE SYNTHASE"/>
    <property type="match status" value="1"/>
</dbReference>
<dbReference type="Gene3D" id="3.40.50.720">
    <property type="entry name" value="NAD(P)-binding Rossmann-like Domain"/>
    <property type="match status" value="1"/>
</dbReference>
<dbReference type="HAMAP" id="MF_00956">
    <property type="entry name" value="GDP_fucose_synth"/>
    <property type="match status" value="1"/>
</dbReference>
<feature type="active site" description="Proton donor/acceptor" evidence="5">
    <location>
        <position position="160"/>
    </location>
</feature>
<keyword evidence="5" id="KW-0511">Multifunctional enzyme</keyword>
<dbReference type="GO" id="GO:0042351">
    <property type="term" value="P:'de novo' GDP-L-fucose biosynthetic process"/>
    <property type="evidence" value="ECO:0007669"/>
    <property type="project" value="UniProtKB-UniRule"/>
</dbReference>
<evidence type="ECO:0000256" key="1">
    <source>
        <dbReference type="ARBA" id="ARBA00005959"/>
    </source>
</evidence>
<evidence type="ECO:0000256" key="2">
    <source>
        <dbReference type="ARBA" id="ARBA00022857"/>
    </source>
</evidence>
<dbReference type="GO" id="GO:0050577">
    <property type="term" value="F:GDP-L-fucose synthase activity"/>
    <property type="evidence" value="ECO:0007669"/>
    <property type="project" value="UniProtKB-UniRule"/>
</dbReference>
<evidence type="ECO:0000313" key="7">
    <source>
        <dbReference type="EMBL" id="BBO77633.1"/>
    </source>
</evidence>
<feature type="site" description="Important for catalytic activity" evidence="5">
    <location>
        <position position="133"/>
    </location>
</feature>
<feature type="binding site" evidence="5">
    <location>
        <position position="164"/>
    </location>
    <ligand>
        <name>NADP(+)</name>
        <dbReference type="ChEBI" id="CHEBI:58349"/>
    </ligand>
</feature>
<dbReference type="PANTHER" id="PTHR43238">
    <property type="entry name" value="GDP-L-FUCOSE SYNTHASE"/>
    <property type="match status" value="1"/>
</dbReference>
<evidence type="ECO:0000313" key="8">
    <source>
        <dbReference type="Proteomes" id="UP000427769"/>
    </source>
</evidence>
<feature type="binding site" evidence="5">
    <location>
        <position position="304"/>
    </location>
    <ligand>
        <name>substrate</name>
    </ligand>
</feature>
<keyword evidence="8" id="KW-1185">Reference proteome</keyword>
<dbReference type="EMBL" id="AP021875">
    <property type="protein sequence ID" value="BBO77633.1"/>
    <property type="molecule type" value="Genomic_DNA"/>
</dbReference>
<dbReference type="SUPFAM" id="SSF51735">
    <property type="entry name" value="NAD(P)-binding Rossmann-fold domains"/>
    <property type="match status" value="1"/>
</dbReference>
<dbReference type="Gene3D" id="3.90.25.10">
    <property type="entry name" value="UDP-galactose 4-epimerase, domain 1"/>
    <property type="match status" value="1"/>
</dbReference>
<keyword evidence="4 5" id="KW-0413">Isomerase</keyword>